<dbReference type="CDD" id="cd00821">
    <property type="entry name" value="PH"/>
    <property type="match status" value="1"/>
</dbReference>
<feature type="compositionally biased region" description="Acidic residues" evidence="1">
    <location>
        <begin position="151"/>
        <end position="161"/>
    </location>
</feature>
<proteinExistence type="predicted"/>
<dbReference type="InterPro" id="IPR011993">
    <property type="entry name" value="PH-like_dom_sf"/>
</dbReference>
<evidence type="ECO:0000256" key="1">
    <source>
        <dbReference type="SAM" id="MobiDB-lite"/>
    </source>
</evidence>
<keyword evidence="3" id="KW-1185">Reference proteome</keyword>
<gene>
    <name evidence="2" type="ORF">QTG54_014469</name>
</gene>
<dbReference type="SUPFAM" id="SSF50729">
    <property type="entry name" value="PH domain-like"/>
    <property type="match status" value="1"/>
</dbReference>
<evidence type="ECO:0008006" key="4">
    <source>
        <dbReference type="Google" id="ProtNLM"/>
    </source>
</evidence>
<name>A0AAD8XWH0_9STRA</name>
<evidence type="ECO:0000313" key="2">
    <source>
        <dbReference type="EMBL" id="KAK1734596.1"/>
    </source>
</evidence>
<evidence type="ECO:0000313" key="3">
    <source>
        <dbReference type="Proteomes" id="UP001224775"/>
    </source>
</evidence>
<accession>A0AAD8XWH0</accession>
<protein>
    <recommendedName>
        <fullName evidence="4">PH domain-containing protein</fullName>
    </recommendedName>
</protein>
<reference evidence="2" key="1">
    <citation type="submission" date="2023-06" db="EMBL/GenBank/DDBJ databases">
        <title>Survivors Of The Sea: Transcriptome response of Skeletonema marinoi to long-term dormancy.</title>
        <authorList>
            <person name="Pinder M.I.M."/>
            <person name="Kourtchenko O."/>
            <person name="Robertson E.K."/>
            <person name="Larsson T."/>
            <person name="Maumus F."/>
            <person name="Osuna-Cruz C.M."/>
            <person name="Vancaester E."/>
            <person name="Stenow R."/>
            <person name="Vandepoele K."/>
            <person name="Ploug H."/>
            <person name="Bruchert V."/>
            <person name="Godhe A."/>
            <person name="Topel M."/>
        </authorList>
    </citation>
    <scope>NUCLEOTIDE SEQUENCE</scope>
    <source>
        <strain evidence="2">R05AC</strain>
    </source>
</reference>
<sequence>MGKKKSKQQQQTKAADAANVDSAALREKILLLEKQLQDLNNNTNNNNSNFGFGLGEVVAPPEKSGYLFKWQDRSIGWGGTKWGLRFVRLTNGQLSYYKSHEDKSPSSGGEGGDKNEVGGSFHVFSVYQRPVATVTTTTNNNKISNGGGDAQGDDEDEIIPY</sequence>
<comment type="caution">
    <text evidence="2">The sequence shown here is derived from an EMBL/GenBank/DDBJ whole genome shotgun (WGS) entry which is preliminary data.</text>
</comment>
<organism evidence="2 3">
    <name type="scientific">Skeletonema marinoi</name>
    <dbReference type="NCBI Taxonomy" id="267567"/>
    <lineage>
        <taxon>Eukaryota</taxon>
        <taxon>Sar</taxon>
        <taxon>Stramenopiles</taxon>
        <taxon>Ochrophyta</taxon>
        <taxon>Bacillariophyta</taxon>
        <taxon>Coscinodiscophyceae</taxon>
        <taxon>Thalassiosirophycidae</taxon>
        <taxon>Thalassiosirales</taxon>
        <taxon>Skeletonemataceae</taxon>
        <taxon>Skeletonema</taxon>
        <taxon>Skeletonema marinoi-dohrnii complex</taxon>
    </lineage>
</organism>
<dbReference type="EMBL" id="JATAAI010000037">
    <property type="protein sequence ID" value="KAK1734596.1"/>
    <property type="molecule type" value="Genomic_DNA"/>
</dbReference>
<feature type="region of interest" description="Disordered" evidence="1">
    <location>
        <begin position="135"/>
        <end position="161"/>
    </location>
</feature>
<dbReference type="Proteomes" id="UP001224775">
    <property type="component" value="Unassembled WGS sequence"/>
</dbReference>
<dbReference type="AlphaFoldDB" id="A0AAD8XWH0"/>
<dbReference type="Gene3D" id="2.30.29.30">
    <property type="entry name" value="Pleckstrin-homology domain (PH domain)/Phosphotyrosine-binding domain (PTB)"/>
    <property type="match status" value="1"/>
</dbReference>